<accession>A0ABM7JET4</accession>
<sequence>MSIIRVNFLPEFYFGDDAVLLTLDGGGVDKLKAALSEAKQHGASRLERDGVTHEFHIESETADIELDPIHVVWRLDEAKAAEIIEDLAVLSDEGSVGRPAKGHFYVDMSTPTKTLVVSRDEYVDVVYPWQSPA</sequence>
<gene>
    <name evidence="1" type="ORF">MMARJ_28710</name>
</gene>
<dbReference type="Proteomes" id="UP000466831">
    <property type="component" value="Chromosome"/>
</dbReference>
<dbReference type="EMBL" id="AP022584">
    <property type="protein sequence ID" value="BBY12131.1"/>
    <property type="molecule type" value="Genomic_DNA"/>
</dbReference>
<dbReference type="RefSeq" id="WP_232067457.1">
    <property type="nucleotide sequence ID" value="NZ_AP022584.1"/>
</dbReference>
<keyword evidence="2" id="KW-1185">Reference proteome</keyword>
<proteinExistence type="predicted"/>
<name>A0ABM7JET4_9MYCO</name>
<protein>
    <submittedName>
        <fullName evidence="1">Uncharacterized protein</fullName>
    </submittedName>
</protein>
<evidence type="ECO:0000313" key="2">
    <source>
        <dbReference type="Proteomes" id="UP000466831"/>
    </source>
</evidence>
<reference evidence="1 2" key="1">
    <citation type="journal article" date="2019" name="Emerg. Microbes Infect.">
        <title>Comprehensive subspecies identification of 175 nontuberculous mycobacteria species based on 7547 genomic profiles.</title>
        <authorList>
            <person name="Matsumoto Y."/>
            <person name="Kinjo T."/>
            <person name="Motooka D."/>
            <person name="Nabeya D."/>
            <person name="Jung N."/>
            <person name="Uechi K."/>
            <person name="Horii T."/>
            <person name="Iida T."/>
            <person name="Fujita J."/>
            <person name="Nakamura S."/>
        </authorList>
    </citation>
    <scope>NUCLEOTIDE SEQUENCE [LARGE SCALE GENOMIC DNA]</scope>
    <source>
        <strain evidence="1 2">JCM 17324</strain>
    </source>
</reference>
<evidence type="ECO:0000313" key="1">
    <source>
        <dbReference type="EMBL" id="BBY12131.1"/>
    </source>
</evidence>
<organism evidence="1 2">
    <name type="scientific">Mycobacterium marseillense</name>
    <dbReference type="NCBI Taxonomy" id="701042"/>
    <lineage>
        <taxon>Bacteria</taxon>
        <taxon>Bacillati</taxon>
        <taxon>Actinomycetota</taxon>
        <taxon>Actinomycetes</taxon>
        <taxon>Mycobacteriales</taxon>
        <taxon>Mycobacteriaceae</taxon>
        <taxon>Mycobacterium</taxon>
        <taxon>Mycobacterium avium complex (MAC)</taxon>
    </lineage>
</organism>